<dbReference type="STRING" id="997884.HMPREF1068_03905"/>
<sequence>METKKFSLTYRLLRGIGFNYSEEEYGQVSLCAVIYRVCKTYRDTFLIKYVMDSWLLSPLLPRKIRPWILRRVGCHVGKNVFVGDHVWIDSGHADHIYIEDHAHIAASCRLLCHQRNLSNYCVGDDYAKLGYRLGEIHLKKGSLIGMETFVMPGVTIGDGAIVGAGSLVTKDVPAWTIATGRPAKVVKEIPKREE</sequence>
<dbReference type="Pfam" id="PF00132">
    <property type="entry name" value="Hexapep"/>
    <property type="match status" value="1"/>
</dbReference>
<evidence type="ECO:0000256" key="1">
    <source>
        <dbReference type="ARBA" id="ARBA00007274"/>
    </source>
</evidence>
<dbReference type="CDD" id="cd04647">
    <property type="entry name" value="LbH_MAT_like"/>
    <property type="match status" value="1"/>
</dbReference>
<dbReference type="EMBL" id="AGXS01000026">
    <property type="protein sequence ID" value="EIY44618.1"/>
    <property type="molecule type" value="Genomic_DNA"/>
</dbReference>
<evidence type="ECO:0000256" key="2">
    <source>
        <dbReference type="ARBA" id="ARBA00022679"/>
    </source>
</evidence>
<evidence type="ECO:0008006" key="7">
    <source>
        <dbReference type="Google" id="ProtNLM"/>
    </source>
</evidence>
<gene>
    <name evidence="5" type="ORF">HMPREF1068_03905</name>
</gene>
<dbReference type="Gene3D" id="2.160.10.10">
    <property type="entry name" value="Hexapeptide repeat proteins"/>
    <property type="match status" value="1"/>
</dbReference>
<accession>I9RPW0</accession>
<dbReference type="AlphaFoldDB" id="I9RPW0"/>
<keyword evidence="4" id="KW-0012">Acyltransferase</keyword>
<dbReference type="PATRIC" id="fig|997884.3.peg.4006"/>
<dbReference type="eggNOG" id="COG0110">
    <property type="taxonomic scope" value="Bacteria"/>
</dbReference>
<dbReference type="InterPro" id="IPR001451">
    <property type="entry name" value="Hexapep"/>
</dbReference>
<evidence type="ECO:0000256" key="4">
    <source>
        <dbReference type="ARBA" id="ARBA00023315"/>
    </source>
</evidence>
<comment type="similarity">
    <text evidence="1">Belongs to the transferase hexapeptide repeat family.</text>
</comment>
<dbReference type="PANTHER" id="PTHR23416:SF23">
    <property type="entry name" value="ACETYLTRANSFERASE C18B11.09C-RELATED"/>
    <property type="match status" value="1"/>
</dbReference>
<keyword evidence="6" id="KW-1185">Reference proteome</keyword>
<proteinExistence type="inferred from homology"/>
<evidence type="ECO:0000313" key="5">
    <source>
        <dbReference type="EMBL" id="EIY44618.1"/>
    </source>
</evidence>
<reference evidence="5 6" key="1">
    <citation type="submission" date="2012-02" db="EMBL/GenBank/DDBJ databases">
        <title>The Genome Sequence of Bacteroides nordii CL02T12C05.</title>
        <authorList>
            <consortium name="The Broad Institute Genome Sequencing Platform"/>
            <person name="Earl A."/>
            <person name="Ward D."/>
            <person name="Feldgarden M."/>
            <person name="Gevers D."/>
            <person name="Zitomersky N.L."/>
            <person name="Coyne M.J."/>
            <person name="Comstock L.E."/>
            <person name="Young S.K."/>
            <person name="Zeng Q."/>
            <person name="Gargeya S."/>
            <person name="Fitzgerald M."/>
            <person name="Haas B."/>
            <person name="Abouelleil A."/>
            <person name="Alvarado L."/>
            <person name="Arachchi H.M."/>
            <person name="Berlin A."/>
            <person name="Chapman S.B."/>
            <person name="Gearin G."/>
            <person name="Goldberg J."/>
            <person name="Griggs A."/>
            <person name="Gujja S."/>
            <person name="Hansen M."/>
            <person name="Heiman D."/>
            <person name="Howarth C."/>
            <person name="Larimer J."/>
            <person name="Lui A."/>
            <person name="MacDonald P.J.P."/>
            <person name="McCowen C."/>
            <person name="Montmayeur A."/>
            <person name="Murphy C."/>
            <person name="Neiman D."/>
            <person name="Pearson M."/>
            <person name="Priest M."/>
            <person name="Roberts A."/>
            <person name="Saif S."/>
            <person name="Shea T."/>
            <person name="Sisk P."/>
            <person name="Stolte C."/>
            <person name="Sykes S."/>
            <person name="Wortman J."/>
            <person name="Nusbaum C."/>
            <person name="Birren B."/>
        </authorList>
    </citation>
    <scope>NUCLEOTIDE SEQUENCE [LARGE SCALE GENOMIC DNA]</scope>
    <source>
        <strain evidence="5 6">CL02T12C05</strain>
    </source>
</reference>
<protein>
    <recommendedName>
        <fullName evidence="7">Acyltransferase</fullName>
    </recommendedName>
</protein>
<evidence type="ECO:0000313" key="6">
    <source>
        <dbReference type="Proteomes" id="UP000003089"/>
    </source>
</evidence>
<dbReference type="SUPFAM" id="SSF51161">
    <property type="entry name" value="Trimeric LpxA-like enzymes"/>
    <property type="match status" value="1"/>
</dbReference>
<name>I9RPW0_9BACE</name>
<dbReference type="HOGENOM" id="CLU_051638_3_2_10"/>
<keyword evidence="2" id="KW-0808">Transferase</keyword>
<dbReference type="Proteomes" id="UP000003089">
    <property type="component" value="Unassembled WGS sequence"/>
</dbReference>
<dbReference type="InterPro" id="IPR011004">
    <property type="entry name" value="Trimer_LpxA-like_sf"/>
</dbReference>
<dbReference type="InterPro" id="IPR018357">
    <property type="entry name" value="Hexapep_transf_CS"/>
</dbReference>
<keyword evidence="3" id="KW-0677">Repeat</keyword>
<organism evidence="5 6">
    <name type="scientific">Bacteroides nordii CL02T12C05</name>
    <dbReference type="NCBI Taxonomy" id="997884"/>
    <lineage>
        <taxon>Bacteria</taxon>
        <taxon>Pseudomonadati</taxon>
        <taxon>Bacteroidota</taxon>
        <taxon>Bacteroidia</taxon>
        <taxon>Bacteroidales</taxon>
        <taxon>Bacteroidaceae</taxon>
        <taxon>Bacteroides</taxon>
    </lineage>
</organism>
<comment type="caution">
    <text evidence="5">The sequence shown here is derived from an EMBL/GenBank/DDBJ whole genome shotgun (WGS) entry which is preliminary data.</text>
</comment>
<dbReference type="GO" id="GO:0008374">
    <property type="term" value="F:O-acyltransferase activity"/>
    <property type="evidence" value="ECO:0007669"/>
    <property type="project" value="TreeGrafter"/>
</dbReference>
<dbReference type="PROSITE" id="PS00101">
    <property type="entry name" value="HEXAPEP_TRANSFERASES"/>
    <property type="match status" value="1"/>
</dbReference>
<evidence type="ECO:0000256" key="3">
    <source>
        <dbReference type="ARBA" id="ARBA00022737"/>
    </source>
</evidence>
<dbReference type="PANTHER" id="PTHR23416">
    <property type="entry name" value="SIALIC ACID SYNTHASE-RELATED"/>
    <property type="match status" value="1"/>
</dbReference>
<dbReference type="RefSeq" id="WP_007487215.1">
    <property type="nucleotide sequence ID" value="NZ_JH724316.1"/>
</dbReference>
<dbReference type="InterPro" id="IPR051159">
    <property type="entry name" value="Hexapeptide_acetyltransf"/>
</dbReference>